<accession>A0A0E9TJK0</accession>
<evidence type="ECO:0000313" key="1">
    <source>
        <dbReference type="EMBL" id="JAH53839.1"/>
    </source>
</evidence>
<name>A0A0E9TJK0_ANGAN</name>
<protein>
    <submittedName>
        <fullName evidence="1">Uncharacterized protein</fullName>
    </submittedName>
</protein>
<sequence>MHSDTPSMSKSPRTVSSHHSYHLTYVTPLEAQSITMCLISLYHRLLNRNLNSISLLTVNCLEMRSLIKMIKLSLL</sequence>
<reference evidence="1" key="1">
    <citation type="submission" date="2014-11" db="EMBL/GenBank/DDBJ databases">
        <authorList>
            <person name="Amaro Gonzalez C."/>
        </authorList>
    </citation>
    <scope>NUCLEOTIDE SEQUENCE</scope>
</reference>
<organism evidence="1">
    <name type="scientific">Anguilla anguilla</name>
    <name type="common">European freshwater eel</name>
    <name type="synonym">Muraena anguilla</name>
    <dbReference type="NCBI Taxonomy" id="7936"/>
    <lineage>
        <taxon>Eukaryota</taxon>
        <taxon>Metazoa</taxon>
        <taxon>Chordata</taxon>
        <taxon>Craniata</taxon>
        <taxon>Vertebrata</taxon>
        <taxon>Euteleostomi</taxon>
        <taxon>Actinopterygii</taxon>
        <taxon>Neopterygii</taxon>
        <taxon>Teleostei</taxon>
        <taxon>Anguilliformes</taxon>
        <taxon>Anguillidae</taxon>
        <taxon>Anguilla</taxon>
    </lineage>
</organism>
<dbReference type="EMBL" id="GBXM01054738">
    <property type="protein sequence ID" value="JAH53839.1"/>
    <property type="molecule type" value="Transcribed_RNA"/>
</dbReference>
<reference evidence="1" key="2">
    <citation type="journal article" date="2015" name="Fish Shellfish Immunol.">
        <title>Early steps in the European eel (Anguilla anguilla)-Vibrio vulnificus interaction in the gills: Role of the RtxA13 toxin.</title>
        <authorList>
            <person name="Callol A."/>
            <person name="Pajuelo D."/>
            <person name="Ebbesson L."/>
            <person name="Teles M."/>
            <person name="MacKenzie S."/>
            <person name="Amaro C."/>
        </authorList>
    </citation>
    <scope>NUCLEOTIDE SEQUENCE</scope>
</reference>
<dbReference type="AlphaFoldDB" id="A0A0E9TJK0"/>
<proteinExistence type="predicted"/>